<dbReference type="PANTHER" id="PTHR11614">
    <property type="entry name" value="PHOSPHOLIPASE-RELATED"/>
    <property type="match status" value="1"/>
</dbReference>
<dbReference type="GeneID" id="25915404"/>
<feature type="non-terminal residue" evidence="2">
    <location>
        <position position="1"/>
    </location>
</feature>
<dbReference type="OrthoDB" id="2498029at2759"/>
<dbReference type="Gene3D" id="3.40.50.1820">
    <property type="entry name" value="alpha/beta hydrolase"/>
    <property type="match status" value="1"/>
</dbReference>
<keyword evidence="3" id="KW-1185">Reference proteome</keyword>
<evidence type="ECO:0000313" key="3">
    <source>
        <dbReference type="Proteomes" id="UP000054560"/>
    </source>
</evidence>
<dbReference type="RefSeq" id="XP_014146445.1">
    <property type="nucleotide sequence ID" value="XM_014290970.1"/>
</dbReference>
<dbReference type="Pfam" id="PF12146">
    <property type="entry name" value="Hydrolase_4"/>
    <property type="match status" value="1"/>
</dbReference>
<feature type="non-terminal residue" evidence="2">
    <location>
        <position position="132"/>
    </location>
</feature>
<dbReference type="EMBL" id="KQ246871">
    <property type="protein sequence ID" value="KNC72543.1"/>
    <property type="molecule type" value="Genomic_DNA"/>
</dbReference>
<organism evidence="2 3">
    <name type="scientific">Sphaeroforma arctica JP610</name>
    <dbReference type="NCBI Taxonomy" id="667725"/>
    <lineage>
        <taxon>Eukaryota</taxon>
        <taxon>Ichthyosporea</taxon>
        <taxon>Ichthyophonida</taxon>
        <taxon>Sphaeroforma</taxon>
    </lineage>
</organism>
<name>A0A0L0F8U8_9EUKA</name>
<protein>
    <recommendedName>
        <fullName evidence="1">Serine aminopeptidase S33 domain-containing protein</fullName>
    </recommendedName>
</protein>
<feature type="domain" description="Serine aminopeptidase S33" evidence="1">
    <location>
        <begin position="53"/>
        <end position="127"/>
    </location>
</feature>
<reference evidence="2 3" key="1">
    <citation type="submission" date="2011-02" db="EMBL/GenBank/DDBJ databases">
        <title>The Genome Sequence of Sphaeroforma arctica JP610.</title>
        <authorList>
            <consortium name="The Broad Institute Genome Sequencing Platform"/>
            <person name="Russ C."/>
            <person name="Cuomo C."/>
            <person name="Young S.K."/>
            <person name="Zeng Q."/>
            <person name="Gargeya S."/>
            <person name="Alvarado L."/>
            <person name="Berlin A."/>
            <person name="Chapman S.B."/>
            <person name="Chen Z."/>
            <person name="Freedman E."/>
            <person name="Gellesch M."/>
            <person name="Goldberg J."/>
            <person name="Griggs A."/>
            <person name="Gujja S."/>
            <person name="Heilman E."/>
            <person name="Heiman D."/>
            <person name="Howarth C."/>
            <person name="Mehta T."/>
            <person name="Neiman D."/>
            <person name="Pearson M."/>
            <person name="Roberts A."/>
            <person name="Saif S."/>
            <person name="Shea T."/>
            <person name="Shenoy N."/>
            <person name="Sisk P."/>
            <person name="Stolte C."/>
            <person name="Sykes S."/>
            <person name="White J."/>
            <person name="Yandava C."/>
            <person name="Burger G."/>
            <person name="Gray M.W."/>
            <person name="Holland P.W.H."/>
            <person name="King N."/>
            <person name="Lang F.B.F."/>
            <person name="Roger A.J."/>
            <person name="Ruiz-Trillo I."/>
            <person name="Haas B."/>
            <person name="Nusbaum C."/>
            <person name="Birren B."/>
        </authorList>
    </citation>
    <scope>NUCLEOTIDE SEQUENCE [LARGE SCALE GENOMIC DNA]</scope>
    <source>
        <strain evidence="2 3">JP610</strain>
    </source>
</reference>
<dbReference type="Proteomes" id="UP000054560">
    <property type="component" value="Unassembled WGS sequence"/>
</dbReference>
<dbReference type="STRING" id="667725.A0A0L0F8U8"/>
<dbReference type="InterPro" id="IPR022742">
    <property type="entry name" value="Hydrolase_4"/>
</dbReference>
<dbReference type="eggNOG" id="KOG1455">
    <property type="taxonomic scope" value="Eukaryota"/>
</dbReference>
<dbReference type="InterPro" id="IPR051044">
    <property type="entry name" value="MAG_DAG_Lipase"/>
</dbReference>
<dbReference type="SUPFAM" id="SSF53474">
    <property type="entry name" value="alpha/beta-Hydrolases"/>
    <property type="match status" value="1"/>
</dbReference>
<sequence length="132" mass="14879">QLQRSQSASDLTLVAKRHAHDYHVPTNCMEGLFLSKRNGAKVYQRIWLPEGRARCILFISHGFGEHCGRYDAQAAEFNKRGFLVVAHDHQGHGRSGGPRADISDYNIYVSDIQQSIKLIIKTYSAMSVYGWG</sequence>
<gene>
    <name evidence="2" type="ORF">SARC_14900</name>
</gene>
<proteinExistence type="predicted"/>
<evidence type="ECO:0000313" key="2">
    <source>
        <dbReference type="EMBL" id="KNC72543.1"/>
    </source>
</evidence>
<dbReference type="AlphaFoldDB" id="A0A0L0F8U8"/>
<evidence type="ECO:0000259" key="1">
    <source>
        <dbReference type="Pfam" id="PF12146"/>
    </source>
</evidence>
<dbReference type="InterPro" id="IPR029058">
    <property type="entry name" value="AB_hydrolase_fold"/>
</dbReference>
<accession>A0A0L0F8U8</accession>